<accession>A0ABR2IA17</accession>
<comment type="caution">
    <text evidence="1">The sequence shown here is derived from an EMBL/GenBank/DDBJ whole genome shotgun (WGS) entry which is preliminary data.</text>
</comment>
<evidence type="ECO:0000313" key="1">
    <source>
        <dbReference type="EMBL" id="KAK8859839.1"/>
    </source>
</evidence>
<keyword evidence="2" id="KW-1185">Reference proteome</keyword>
<evidence type="ECO:0000313" key="2">
    <source>
        <dbReference type="Proteomes" id="UP001390339"/>
    </source>
</evidence>
<dbReference type="EMBL" id="JAPCWZ010000006">
    <property type="protein sequence ID" value="KAK8859839.1"/>
    <property type="molecule type" value="Genomic_DNA"/>
</dbReference>
<organism evidence="1 2">
    <name type="scientific">Apiospora arundinis</name>
    <dbReference type="NCBI Taxonomy" id="335852"/>
    <lineage>
        <taxon>Eukaryota</taxon>
        <taxon>Fungi</taxon>
        <taxon>Dikarya</taxon>
        <taxon>Ascomycota</taxon>
        <taxon>Pezizomycotina</taxon>
        <taxon>Sordariomycetes</taxon>
        <taxon>Xylariomycetidae</taxon>
        <taxon>Amphisphaeriales</taxon>
        <taxon>Apiosporaceae</taxon>
        <taxon>Apiospora</taxon>
    </lineage>
</organism>
<sequence>MSCTPASRDRVQFSEYWEKILLPTIVNILEYNIQGFYSINIYRGREHDVRVIDLMTHGNCATKYSELLDSVKNRLLPKEFSTKTQFCFRAGQPVTANALDNDGVAKSSVLSRHRYNEPVLGGSIGTKMTDGTATLALLFEIDQRLYRHVTWQLFEDGSIVRDRARRVVY</sequence>
<protein>
    <submittedName>
        <fullName evidence="1">Uncharacterized protein</fullName>
    </submittedName>
</protein>
<dbReference type="Proteomes" id="UP001390339">
    <property type="component" value="Unassembled WGS sequence"/>
</dbReference>
<proteinExistence type="predicted"/>
<reference evidence="1 2" key="1">
    <citation type="journal article" date="2024" name="IMA Fungus">
        <title>Apiospora arundinis, a panoply of carbohydrate-active enzymes and secondary metabolites.</title>
        <authorList>
            <person name="Sorensen T."/>
            <person name="Petersen C."/>
            <person name="Muurmann A.T."/>
            <person name="Christiansen J.V."/>
            <person name="Brundto M.L."/>
            <person name="Overgaard C.K."/>
            <person name="Boysen A.T."/>
            <person name="Wollenberg R.D."/>
            <person name="Larsen T.O."/>
            <person name="Sorensen J.L."/>
            <person name="Nielsen K.L."/>
            <person name="Sondergaard T.E."/>
        </authorList>
    </citation>
    <scope>NUCLEOTIDE SEQUENCE [LARGE SCALE GENOMIC DNA]</scope>
    <source>
        <strain evidence="1 2">AAU 773</strain>
    </source>
</reference>
<name>A0ABR2IA17_9PEZI</name>
<gene>
    <name evidence="1" type="ORF">PGQ11_010573</name>
</gene>